<dbReference type="OrthoDB" id="413079at2759"/>
<dbReference type="KEGG" id="trg:TRUGW13939_00466"/>
<evidence type="ECO:0000256" key="5">
    <source>
        <dbReference type="ARBA" id="ARBA00022989"/>
    </source>
</evidence>
<dbReference type="PANTHER" id="PTHR23514">
    <property type="entry name" value="BYPASS OF STOP CODON PROTEIN 6"/>
    <property type="match status" value="1"/>
</dbReference>
<feature type="transmembrane region" description="Helical" evidence="8">
    <location>
        <begin position="452"/>
        <end position="471"/>
    </location>
</feature>
<dbReference type="Pfam" id="PF07690">
    <property type="entry name" value="MFS_1"/>
    <property type="match status" value="1"/>
</dbReference>
<comment type="similarity">
    <text evidence="2">Belongs to the major facilitator superfamily.</text>
</comment>
<evidence type="ECO:0000256" key="3">
    <source>
        <dbReference type="ARBA" id="ARBA00022448"/>
    </source>
</evidence>
<keyword evidence="11" id="KW-1185">Reference proteome</keyword>
<feature type="transmembrane region" description="Helical" evidence="8">
    <location>
        <begin position="115"/>
        <end position="137"/>
    </location>
</feature>
<dbReference type="InterPro" id="IPR051788">
    <property type="entry name" value="MFS_Transporter"/>
</dbReference>
<keyword evidence="4 8" id="KW-0812">Transmembrane</keyword>
<feature type="transmembrane region" description="Helical" evidence="8">
    <location>
        <begin position="235"/>
        <end position="258"/>
    </location>
</feature>
<dbReference type="PROSITE" id="PS50850">
    <property type="entry name" value="MFS"/>
    <property type="match status" value="1"/>
</dbReference>
<evidence type="ECO:0000256" key="2">
    <source>
        <dbReference type="ARBA" id="ARBA00008335"/>
    </source>
</evidence>
<feature type="region of interest" description="Disordered" evidence="7">
    <location>
        <begin position="1"/>
        <end position="68"/>
    </location>
</feature>
<feature type="transmembrane region" description="Helical" evidence="8">
    <location>
        <begin position="208"/>
        <end position="229"/>
    </location>
</feature>
<evidence type="ECO:0000259" key="9">
    <source>
        <dbReference type="PROSITE" id="PS50850"/>
    </source>
</evidence>
<evidence type="ECO:0000256" key="7">
    <source>
        <dbReference type="SAM" id="MobiDB-lite"/>
    </source>
</evidence>
<dbReference type="InterPro" id="IPR036259">
    <property type="entry name" value="MFS_trans_sf"/>
</dbReference>
<evidence type="ECO:0000256" key="8">
    <source>
        <dbReference type="SAM" id="Phobius"/>
    </source>
</evidence>
<gene>
    <name evidence="10" type="ORF">TRUGW13939_00466</name>
</gene>
<dbReference type="RefSeq" id="XP_035339566.1">
    <property type="nucleotide sequence ID" value="XM_035483673.1"/>
</dbReference>
<dbReference type="InterPro" id="IPR011701">
    <property type="entry name" value="MFS"/>
</dbReference>
<dbReference type="SUPFAM" id="SSF103473">
    <property type="entry name" value="MFS general substrate transporter"/>
    <property type="match status" value="1"/>
</dbReference>
<protein>
    <recommendedName>
        <fullName evidence="9">Major facilitator superfamily (MFS) profile domain-containing protein</fullName>
    </recommendedName>
</protein>
<evidence type="ECO:0000256" key="6">
    <source>
        <dbReference type="ARBA" id="ARBA00023136"/>
    </source>
</evidence>
<sequence length="479" mass="51530">MSTVRENGGSSTCVIELRPTSAFSTKEDGQRPPGITLNTERENNDNSNDHHTPGWEQDTESLGPGRAVAHAREKWNEPSVNAPRTFATFWCFVIMGANDAAYGALIPYLETYYNLTYTIVSLVFLSPLVGYAVAALFNHAIHMRLGQRGVAILSSSFHLIAYVINSVHPPFPVLVVSFIFAGLGNGLGDSAWNAWVGNLANANEVLGFLHGFYGLGAVLSPLVATSFITKANLQWYTFYYLMIGGAVIELAFGTVAFWKANQHEFRKHIAQSSEQSSQHKGGNGLKEALLTKPAARVTWLCAAFLLGYVGAEVALGGWIVTFMMRVRHGGAFASGMTATGFWIGITVGRVVLGFVTARIGEKFAISIYLLLAMAFELIFWLVPQFYVSAVAIAIQGFFLGPLFPAAIVAATKLLPKHLHVSSIGFAAALGGAGAAVFPFAVGAIAQAKGVQVLQPFALALLIAVLGAWMLLPRMPKNEE</sequence>
<feature type="transmembrane region" description="Helical" evidence="8">
    <location>
        <begin position="297"/>
        <end position="319"/>
    </location>
</feature>
<feature type="compositionally biased region" description="Basic and acidic residues" evidence="7">
    <location>
        <begin position="39"/>
        <end position="53"/>
    </location>
</feature>
<feature type="domain" description="Major facilitator superfamily (MFS) profile" evidence="9">
    <location>
        <begin position="84"/>
        <end position="475"/>
    </location>
</feature>
<dbReference type="GO" id="GO:0022857">
    <property type="term" value="F:transmembrane transporter activity"/>
    <property type="evidence" value="ECO:0007669"/>
    <property type="project" value="InterPro"/>
</dbReference>
<dbReference type="PANTHER" id="PTHR23514:SF3">
    <property type="entry name" value="BYPASS OF STOP CODON PROTEIN 6"/>
    <property type="match status" value="1"/>
</dbReference>
<dbReference type="EMBL" id="CP055898">
    <property type="protein sequence ID" value="QKX53387.1"/>
    <property type="molecule type" value="Genomic_DNA"/>
</dbReference>
<name>A0A7H8QHD9_TALRU</name>
<dbReference type="AlphaFoldDB" id="A0A7H8QHD9"/>
<dbReference type="Proteomes" id="UP000509510">
    <property type="component" value="Chromosome I"/>
</dbReference>
<feature type="transmembrane region" description="Helical" evidence="8">
    <location>
        <begin position="423"/>
        <end position="446"/>
    </location>
</feature>
<evidence type="ECO:0000313" key="11">
    <source>
        <dbReference type="Proteomes" id="UP000509510"/>
    </source>
</evidence>
<organism evidence="10 11">
    <name type="scientific">Talaromyces rugulosus</name>
    <name type="common">Penicillium rugulosum</name>
    <dbReference type="NCBI Taxonomy" id="121627"/>
    <lineage>
        <taxon>Eukaryota</taxon>
        <taxon>Fungi</taxon>
        <taxon>Dikarya</taxon>
        <taxon>Ascomycota</taxon>
        <taxon>Pezizomycotina</taxon>
        <taxon>Eurotiomycetes</taxon>
        <taxon>Eurotiomycetidae</taxon>
        <taxon>Eurotiales</taxon>
        <taxon>Trichocomaceae</taxon>
        <taxon>Talaromyces</taxon>
        <taxon>Talaromyces sect. Islandici</taxon>
    </lineage>
</organism>
<evidence type="ECO:0000256" key="4">
    <source>
        <dbReference type="ARBA" id="ARBA00022692"/>
    </source>
</evidence>
<feature type="transmembrane region" description="Helical" evidence="8">
    <location>
        <begin position="331"/>
        <end position="351"/>
    </location>
</feature>
<evidence type="ECO:0000313" key="10">
    <source>
        <dbReference type="EMBL" id="QKX53387.1"/>
    </source>
</evidence>
<dbReference type="GO" id="GO:0012505">
    <property type="term" value="C:endomembrane system"/>
    <property type="evidence" value="ECO:0007669"/>
    <property type="project" value="UniProtKB-SubCell"/>
</dbReference>
<keyword evidence="6 8" id="KW-0472">Membrane</keyword>
<evidence type="ECO:0000256" key="1">
    <source>
        <dbReference type="ARBA" id="ARBA00004127"/>
    </source>
</evidence>
<dbReference type="FunFam" id="1.20.1250.20:FF:000308">
    <property type="entry name" value="MFS efflux transporter"/>
    <property type="match status" value="1"/>
</dbReference>
<dbReference type="InterPro" id="IPR020846">
    <property type="entry name" value="MFS_dom"/>
</dbReference>
<accession>A0A7H8QHD9</accession>
<keyword evidence="3" id="KW-0813">Transport</keyword>
<dbReference type="Gene3D" id="1.20.1250.20">
    <property type="entry name" value="MFS general substrate transporter like domains"/>
    <property type="match status" value="2"/>
</dbReference>
<feature type="transmembrane region" description="Helical" evidence="8">
    <location>
        <begin position="388"/>
        <end position="411"/>
    </location>
</feature>
<feature type="transmembrane region" description="Helical" evidence="8">
    <location>
        <begin position="89"/>
        <end position="109"/>
    </location>
</feature>
<comment type="subcellular location">
    <subcellularLocation>
        <location evidence="1">Endomembrane system</location>
        <topology evidence="1">Multi-pass membrane protein</topology>
    </subcellularLocation>
</comment>
<proteinExistence type="inferred from homology"/>
<dbReference type="GO" id="GO:0016020">
    <property type="term" value="C:membrane"/>
    <property type="evidence" value="ECO:0007669"/>
    <property type="project" value="TreeGrafter"/>
</dbReference>
<feature type="compositionally biased region" description="Polar residues" evidence="7">
    <location>
        <begin position="1"/>
        <end position="13"/>
    </location>
</feature>
<dbReference type="GeneID" id="55987979"/>
<reference evidence="11" key="1">
    <citation type="submission" date="2020-06" db="EMBL/GenBank/DDBJ databases">
        <title>A chromosome-scale genome assembly of Talaromyces rugulosus W13939.</title>
        <authorList>
            <person name="Wang B."/>
            <person name="Guo L."/>
            <person name="Ye K."/>
            <person name="Wang L."/>
        </authorList>
    </citation>
    <scope>NUCLEOTIDE SEQUENCE [LARGE SCALE GENOMIC DNA]</scope>
    <source>
        <strain evidence="11">W13939</strain>
    </source>
</reference>
<keyword evidence="5 8" id="KW-1133">Transmembrane helix</keyword>
<dbReference type="FunFam" id="1.20.1250.20:FF:000467">
    <property type="entry name" value="Putative MFS transporter"/>
    <property type="match status" value="1"/>
</dbReference>
<feature type="transmembrane region" description="Helical" evidence="8">
    <location>
        <begin position="363"/>
        <end position="382"/>
    </location>
</feature>